<comment type="caution">
    <text evidence="1">The sequence shown here is derived from an EMBL/GenBank/DDBJ whole genome shotgun (WGS) entry which is preliminary data.</text>
</comment>
<proteinExistence type="predicted"/>
<organism evidence="1 2">
    <name type="scientific">Leekyejoonella antrihumi</name>
    <dbReference type="NCBI Taxonomy" id="1660198"/>
    <lineage>
        <taxon>Bacteria</taxon>
        <taxon>Bacillati</taxon>
        <taxon>Actinomycetota</taxon>
        <taxon>Actinomycetes</taxon>
        <taxon>Micrococcales</taxon>
        <taxon>Dermacoccaceae</taxon>
        <taxon>Leekyejoonella</taxon>
    </lineage>
</organism>
<name>A0A563DZM8_9MICO</name>
<reference evidence="1 2" key="1">
    <citation type="submission" date="2019-05" db="EMBL/GenBank/DDBJ databases">
        <authorList>
            <person name="Lee S.D."/>
        </authorList>
    </citation>
    <scope>NUCLEOTIDE SEQUENCE [LARGE SCALE GENOMIC DNA]</scope>
    <source>
        <strain evidence="1 2">C5-26</strain>
    </source>
</reference>
<evidence type="ECO:0000313" key="1">
    <source>
        <dbReference type="EMBL" id="TWP35686.1"/>
    </source>
</evidence>
<accession>A0A563DZM8</accession>
<dbReference type="RefSeq" id="WP_146317160.1">
    <property type="nucleotide sequence ID" value="NZ_VCQV01000017.1"/>
</dbReference>
<keyword evidence="2" id="KW-1185">Reference proteome</keyword>
<gene>
    <name evidence="1" type="ORF">FGL98_12795</name>
</gene>
<dbReference type="EMBL" id="VCQV01000017">
    <property type="protein sequence ID" value="TWP35686.1"/>
    <property type="molecule type" value="Genomic_DNA"/>
</dbReference>
<dbReference type="AlphaFoldDB" id="A0A563DZM8"/>
<sequence length="68" mass="6974">MIGSAAPWVAARWTYGVPVDGRTPALSPRPAPSSAYEIRLAGWRAASAAISIGWDFGWIAGATTTAGG</sequence>
<protein>
    <submittedName>
        <fullName evidence="1">Uncharacterized protein</fullName>
    </submittedName>
</protein>
<evidence type="ECO:0000313" key="2">
    <source>
        <dbReference type="Proteomes" id="UP000320244"/>
    </source>
</evidence>
<reference evidence="1 2" key="2">
    <citation type="submission" date="2019-08" db="EMBL/GenBank/DDBJ databases">
        <title>Jejuicoccus antrihumi gen. nov., sp. nov., a new member of the family Dermacoccaceae isolated from a cave.</title>
        <authorList>
            <person name="Schumann P."/>
            <person name="Kim I.S."/>
        </authorList>
    </citation>
    <scope>NUCLEOTIDE SEQUENCE [LARGE SCALE GENOMIC DNA]</scope>
    <source>
        <strain evidence="1 2">C5-26</strain>
    </source>
</reference>
<dbReference type="Proteomes" id="UP000320244">
    <property type="component" value="Unassembled WGS sequence"/>
</dbReference>